<dbReference type="PANTHER" id="PTHR12837:SF0">
    <property type="entry name" value="POLY(ADP-RIBOSE) GLYCOHYDROLASE"/>
    <property type="match status" value="1"/>
</dbReference>
<feature type="active site" evidence="1">
    <location>
        <position position="215"/>
    </location>
</feature>
<accession>A0A1R2BVD1</accession>
<sequence>MYQSYKDFLNFNSQEWKYTCNLLQDFNSESFDDFCNVISQLQCNNWQEPIRSILTEYCPYQNEIVKHFNWVKEKILRLPELFPNGLEPYYNESIIKLDKNRCLGILGALFFSCSQRMHTFLDERESAKFQCMISYFNIMKSLSDDDLNNEFFIIEKKSLSPDNQSAWLKDDHILLDYEIYEELKIEDYNYKSIKADFANQYIGGGVLSFGCVQEEILFSIYPELLISMVFCKPMKPHEAIVLKGARRAANYSGYAWNFRFVEQCSQDIPKDQNGCIENTFVAMDALMSPSLLAQFSEDCLWRELNKAFISFNRNSFDCQEQLDPVVTGRWGCGEFGGFAPLKILLQWISASSAGRKIVVTTFKDRTLGELAEIMEKFRGTKCRELLEMIIKSPDCELLSILLGKKAFEERPPFVIPSGKDLLGRFGKKD</sequence>
<dbReference type="GO" id="GO:0004649">
    <property type="term" value="F:poly(ADP-ribose) glycohydrolase activity"/>
    <property type="evidence" value="ECO:0007669"/>
    <property type="project" value="InterPro"/>
</dbReference>
<dbReference type="PANTHER" id="PTHR12837">
    <property type="entry name" value="POLY ADP-RIBOSE GLYCOHYDROLASE"/>
    <property type="match status" value="1"/>
</dbReference>
<comment type="caution">
    <text evidence="4">The sequence shown here is derived from an EMBL/GenBank/DDBJ whole genome shotgun (WGS) entry which is preliminary data.</text>
</comment>
<dbReference type="GO" id="GO:1990966">
    <property type="term" value="P:ATP generation from poly-ADP-D-ribose"/>
    <property type="evidence" value="ECO:0007669"/>
    <property type="project" value="TreeGrafter"/>
</dbReference>
<dbReference type="GO" id="GO:0006282">
    <property type="term" value="P:regulation of DNA repair"/>
    <property type="evidence" value="ECO:0007669"/>
    <property type="project" value="InterPro"/>
</dbReference>
<dbReference type="EMBL" id="MPUH01000411">
    <property type="protein sequence ID" value="OMJ80724.1"/>
    <property type="molecule type" value="Genomic_DNA"/>
</dbReference>
<dbReference type="GO" id="GO:0005737">
    <property type="term" value="C:cytoplasm"/>
    <property type="evidence" value="ECO:0007669"/>
    <property type="project" value="TreeGrafter"/>
</dbReference>
<proteinExistence type="predicted"/>
<feature type="active site" evidence="1">
    <location>
        <position position="196"/>
    </location>
</feature>
<dbReference type="Proteomes" id="UP000187209">
    <property type="component" value="Unassembled WGS sequence"/>
</dbReference>
<feature type="active site" evidence="1">
    <location>
        <position position="214"/>
    </location>
</feature>
<evidence type="ECO:0000259" key="3">
    <source>
        <dbReference type="Pfam" id="PF05028"/>
    </source>
</evidence>
<dbReference type="Pfam" id="PF05028">
    <property type="entry name" value="PARG_cat_C"/>
    <property type="match status" value="1"/>
</dbReference>
<feature type="domain" description="PARG catalytic Macro" evidence="3">
    <location>
        <begin position="167"/>
        <end position="367"/>
    </location>
</feature>
<evidence type="ECO:0000256" key="2">
    <source>
        <dbReference type="PIRSR" id="PIRSR607724-2"/>
    </source>
</evidence>
<reference evidence="4 5" key="1">
    <citation type="submission" date="2016-11" db="EMBL/GenBank/DDBJ databases">
        <title>The macronuclear genome of Stentor coeruleus: a giant cell with tiny introns.</title>
        <authorList>
            <person name="Slabodnick M."/>
            <person name="Ruby J.G."/>
            <person name="Reiff S.B."/>
            <person name="Swart E.C."/>
            <person name="Gosai S."/>
            <person name="Prabakaran S."/>
            <person name="Witkowska E."/>
            <person name="Larue G.E."/>
            <person name="Fisher S."/>
            <person name="Freeman R.M."/>
            <person name="Gunawardena J."/>
            <person name="Chu W."/>
            <person name="Stover N.A."/>
            <person name="Gregory B.D."/>
            <person name="Nowacki M."/>
            <person name="Derisi J."/>
            <person name="Roy S.W."/>
            <person name="Marshall W.F."/>
            <person name="Sood P."/>
        </authorList>
    </citation>
    <scope>NUCLEOTIDE SEQUENCE [LARGE SCALE GENOMIC DNA]</scope>
    <source>
        <strain evidence="4">WM001</strain>
    </source>
</reference>
<dbReference type="InterPro" id="IPR046372">
    <property type="entry name" value="PARG_cat_C"/>
</dbReference>
<feature type="binding site" evidence="2">
    <location>
        <position position="199"/>
    </location>
    <ligand>
        <name>substrate</name>
    </ligand>
</feature>
<protein>
    <recommendedName>
        <fullName evidence="3">PARG catalytic Macro domain-containing protein</fullName>
    </recommendedName>
</protein>
<name>A0A1R2BVD1_9CILI</name>
<dbReference type="GO" id="GO:0005634">
    <property type="term" value="C:nucleus"/>
    <property type="evidence" value="ECO:0007669"/>
    <property type="project" value="TreeGrafter"/>
</dbReference>
<evidence type="ECO:0000256" key="1">
    <source>
        <dbReference type="PIRSR" id="PIRSR607724-1"/>
    </source>
</evidence>
<dbReference type="AlphaFoldDB" id="A0A1R2BVD1"/>
<feature type="binding site" evidence="2">
    <location>
        <position position="254"/>
    </location>
    <ligand>
        <name>substrate</name>
    </ligand>
</feature>
<evidence type="ECO:0000313" key="4">
    <source>
        <dbReference type="EMBL" id="OMJ80724.1"/>
    </source>
</evidence>
<dbReference type="GO" id="GO:0009225">
    <property type="term" value="P:nucleotide-sugar metabolic process"/>
    <property type="evidence" value="ECO:0007669"/>
    <property type="project" value="TreeGrafter"/>
</dbReference>
<dbReference type="InterPro" id="IPR007724">
    <property type="entry name" value="Poly_GlycHdrlase"/>
</dbReference>
<gene>
    <name evidence="4" type="ORF">SteCoe_18976</name>
</gene>
<feature type="binding site" evidence="2">
    <location>
        <position position="213"/>
    </location>
    <ligand>
        <name>substrate</name>
    </ligand>
</feature>
<dbReference type="GO" id="GO:0005975">
    <property type="term" value="P:carbohydrate metabolic process"/>
    <property type="evidence" value="ECO:0007669"/>
    <property type="project" value="InterPro"/>
</dbReference>
<dbReference type="OrthoDB" id="1937899at2759"/>
<organism evidence="4 5">
    <name type="scientific">Stentor coeruleus</name>
    <dbReference type="NCBI Taxonomy" id="5963"/>
    <lineage>
        <taxon>Eukaryota</taxon>
        <taxon>Sar</taxon>
        <taxon>Alveolata</taxon>
        <taxon>Ciliophora</taxon>
        <taxon>Postciliodesmatophora</taxon>
        <taxon>Heterotrichea</taxon>
        <taxon>Heterotrichida</taxon>
        <taxon>Stentoridae</taxon>
        <taxon>Stentor</taxon>
    </lineage>
</organism>
<evidence type="ECO:0000313" key="5">
    <source>
        <dbReference type="Proteomes" id="UP000187209"/>
    </source>
</evidence>
<keyword evidence="5" id="KW-1185">Reference proteome</keyword>